<protein>
    <recommendedName>
        <fullName evidence="4">Type 2 DNA topoisomerase 6 subunit B-like</fullName>
    </recommendedName>
</protein>
<dbReference type="AlphaFoldDB" id="A0A9B0TGI1"/>
<evidence type="ECO:0008006" key="4">
    <source>
        <dbReference type="Google" id="ProtNLM"/>
    </source>
</evidence>
<dbReference type="GO" id="GO:0007131">
    <property type="term" value="P:reciprocal meiotic recombination"/>
    <property type="evidence" value="ECO:0007669"/>
    <property type="project" value="TreeGrafter"/>
</dbReference>
<dbReference type="InterPro" id="IPR028040">
    <property type="entry name" value="TopoVIB-like"/>
</dbReference>
<gene>
    <name evidence="3" type="primary">LOC102816320</name>
</gene>
<dbReference type="GO" id="GO:0042138">
    <property type="term" value="P:meiotic DNA double-strand break formation"/>
    <property type="evidence" value="ECO:0007669"/>
    <property type="project" value="InterPro"/>
</dbReference>
<feature type="compositionally biased region" description="Basic and acidic residues" evidence="1">
    <location>
        <begin position="37"/>
        <end position="48"/>
    </location>
</feature>
<dbReference type="PANTHER" id="PTHR14652">
    <property type="entry name" value="TYPE 2 DNA TOPOISOMERASE 6 SUBUNIT B-LIKE"/>
    <property type="match status" value="1"/>
</dbReference>
<feature type="region of interest" description="Disordered" evidence="1">
    <location>
        <begin position="657"/>
        <end position="689"/>
    </location>
</feature>
<proteinExistence type="predicted"/>
<feature type="compositionally biased region" description="Basic residues" evidence="1">
    <location>
        <begin position="107"/>
        <end position="123"/>
    </location>
</feature>
<sequence length="776" mass="84571">MPPMTIGDLRRKDPTPTPPDTKKTGRTISQPSPPTHTHRDEDKGDRGAATEASIPPGSRAKPPARFTDTGTWPDAGSACLPTSLRTGTATKRPTSRQPDSIDLNLLRPRRRQSSCCRTKRTKRPGAGTYLGAEGTGRQLPREARDHLEPAAPRGLGRGRVTPSPLGAMATAAPLSCPSRSPASGSLTFPGASATESQRIQSAPAFICETLKAWSCGDAERAGAMNDMWAGRTRTGRKGRRWRPGSPVRLAALDELELSLLLPASDGGDGYGQIQPMLPGLSAKLMWTSEEASCPLDMSGRSPFQIIVEVDEKPGTLMTDCLAIKNFLRKVIIVHPKIGFHFNVKVNGTLSTETFRVENEPIFNLPNGMALIVNDQLYVSRPEFGPTGFLGSRIHPVPGEPVTLSIPDDVADLSLLGELILTPVAALCPCPKAFSKQTKRISSLSIFLYGPSGLPLILPSQQQPATVFTDISCFIDWKKYHLYVASNLDFNLDRDTVLPDMSYQVESLERHLSQNTDPQGQTLLLFLFVDFHSGFPVQHMELWGAHTFLTAHLSAILRESHVVRDSVQMAVDQALEQHHQAAKAHQKLQAAHAVAVESILNVVIGSTSNSFRKMCLQALQAADTRELGTKLQRAFNELTQHRFLHPCSCEVKQLPPEESAVAQSREDTLGSRSPECLADPAPERRGMQKPKLVCNLSLNLRALELPDEKDNGGQGEIKRRRRCVEETQAAQGSSGRKAGAEQRREPPLDSANPGSGQEDALWLQEVANLSEWLSAGP</sequence>
<dbReference type="Pfam" id="PF15091">
    <property type="entry name" value="DUF4554"/>
    <property type="match status" value="1"/>
</dbReference>
<feature type="region of interest" description="Disordered" evidence="1">
    <location>
        <begin position="1"/>
        <end position="143"/>
    </location>
</feature>
<reference evidence="3" key="1">
    <citation type="submission" date="2025-08" db="UniProtKB">
        <authorList>
            <consortium name="RefSeq"/>
        </authorList>
    </citation>
    <scope>IDENTIFICATION</scope>
    <source>
        <tissue evidence="3">Spleen</tissue>
    </source>
</reference>
<dbReference type="CTD" id="79703"/>
<dbReference type="GeneID" id="102816320"/>
<feature type="compositionally biased region" description="Basic and acidic residues" evidence="1">
    <location>
        <begin position="737"/>
        <end position="746"/>
    </location>
</feature>
<evidence type="ECO:0000313" key="3">
    <source>
        <dbReference type="RefSeq" id="XP_006861125.1"/>
    </source>
</evidence>
<dbReference type="PANTHER" id="PTHR14652:SF2">
    <property type="entry name" value="TYPE 2 DNA TOPOISOMERASE 6 SUBUNIT B-LIKE"/>
    <property type="match status" value="1"/>
</dbReference>
<name>A0A9B0TGI1_CHRAS</name>
<feature type="region of interest" description="Disordered" evidence="1">
    <location>
        <begin position="705"/>
        <end position="759"/>
    </location>
</feature>
<accession>A0A9B0TGI1</accession>
<organism evidence="2 3">
    <name type="scientific">Chrysochloris asiatica</name>
    <name type="common">Cape golden mole</name>
    <dbReference type="NCBI Taxonomy" id="185453"/>
    <lineage>
        <taxon>Eukaryota</taxon>
        <taxon>Metazoa</taxon>
        <taxon>Chordata</taxon>
        <taxon>Craniata</taxon>
        <taxon>Vertebrata</taxon>
        <taxon>Euteleostomi</taxon>
        <taxon>Mammalia</taxon>
        <taxon>Eutheria</taxon>
        <taxon>Afrotheria</taxon>
        <taxon>Chrysochloridae</taxon>
        <taxon>Chrysochlorinae</taxon>
        <taxon>Chrysochloris</taxon>
    </lineage>
</organism>
<feature type="compositionally biased region" description="Polar residues" evidence="1">
    <location>
        <begin position="83"/>
        <end position="98"/>
    </location>
</feature>
<dbReference type="RefSeq" id="XP_006861125.1">
    <property type="nucleotide sequence ID" value="XM_006861063.1"/>
</dbReference>
<keyword evidence="2" id="KW-1185">Reference proteome</keyword>
<evidence type="ECO:0000313" key="2">
    <source>
        <dbReference type="Proteomes" id="UP000504623"/>
    </source>
</evidence>
<evidence type="ECO:0000256" key="1">
    <source>
        <dbReference type="SAM" id="MobiDB-lite"/>
    </source>
</evidence>
<dbReference type="Proteomes" id="UP000504623">
    <property type="component" value="Unplaced"/>
</dbReference>
<dbReference type="OrthoDB" id="9424252at2759"/>